<evidence type="ECO:0000256" key="6">
    <source>
        <dbReference type="ARBA" id="ARBA00023211"/>
    </source>
</evidence>
<comment type="caution">
    <text evidence="10">The sequence shown here is derived from an EMBL/GenBank/DDBJ whole genome shotgun (WGS) entry which is preliminary data.</text>
</comment>
<evidence type="ECO:0000256" key="7">
    <source>
        <dbReference type="PIRSR" id="PIRSR001235-1"/>
    </source>
</evidence>
<dbReference type="InterPro" id="IPR002933">
    <property type="entry name" value="Peptidase_M20"/>
</dbReference>
<dbReference type="AlphaFoldDB" id="A0A7K1FJJ3"/>
<comment type="similarity">
    <text evidence="2">Belongs to the peptidase M20 family.</text>
</comment>
<dbReference type="GO" id="GO:0046872">
    <property type="term" value="F:metal ion binding"/>
    <property type="evidence" value="ECO:0007669"/>
    <property type="project" value="UniProtKB-KW"/>
</dbReference>
<keyword evidence="5 10" id="KW-0378">Hydrolase</keyword>
<protein>
    <submittedName>
        <fullName evidence="10">Allantoate amidohydrolase</fullName>
    </submittedName>
</protein>
<feature type="binding site" evidence="8">
    <location>
        <position position="228"/>
    </location>
    <ligand>
        <name>allantoate</name>
        <dbReference type="ChEBI" id="CHEBI:17536"/>
    </ligand>
</feature>
<keyword evidence="11" id="KW-1185">Reference proteome</keyword>
<dbReference type="SUPFAM" id="SSF53187">
    <property type="entry name" value="Zn-dependent exopeptidases"/>
    <property type="match status" value="1"/>
</dbReference>
<comment type="cofactor">
    <cofactor evidence="7">
        <name>Zn(2+)</name>
        <dbReference type="ChEBI" id="CHEBI:29105"/>
    </cofactor>
    <text evidence="7">Binds 2 Zn(2+) ions per subunit.</text>
</comment>
<dbReference type="Proteomes" id="UP000460221">
    <property type="component" value="Unassembled WGS sequence"/>
</dbReference>
<dbReference type="Pfam" id="PF01546">
    <property type="entry name" value="Peptidase_M20"/>
    <property type="match status" value="1"/>
</dbReference>
<dbReference type="PANTHER" id="PTHR32494:SF19">
    <property type="entry name" value="ALLANTOATE DEIMINASE-RELATED"/>
    <property type="match status" value="1"/>
</dbReference>
<proteinExistence type="inferred from homology"/>
<dbReference type="EMBL" id="WLYK01000002">
    <property type="protein sequence ID" value="MTD14307.1"/>
    <property type="molecule type" value="Genomic_DNA"/>
</dbReference>
<evidence type="ECO:0000313" key="11">
    <source>
        <dbReference type="Proteomes" id="UP000460221"/>
    </source>
</evidence>
<comment type="subunit">
    <text evidence="3">Homodimer.</text>
</comment>
<dbReference type="Gene3D" id="3.30.70.360">
    <property type="match status" value="1"/>
</dbReference>
<evidence type="ECO:0000256" key="3">
    <source>
        <dbReference type="ARBA" id="ARBA00011738"/>
    </source>
</evidence>
<dbReference type="PANTHER" id="PTHR32494">
    <property type="entry name" value="ALLANTOATE DEIMINASE-RELATED"/>
    <property type="match status" value="1"/>
</dbReference>
<dbReference type="PROSITE" id="PS00758">
    <property type="entry name" value="ARGE_DAPE_CPG2_1"/>
    <property type="match status" value="1"/>
</dbReference>
<feature type="binding site" evidence="7">
    <location>
        <position position="139"/>
    </location>
    <ligand>
        <name>Zn(2+)</name>
        <dbReference type="ChEBI" id="CHEBI:29105"/>
        <label>2</label>
    </ligand>
</feature>
<evidence type="ECO:0000313" key="10">
    <source>
        <dbReference type="EMBL" id="MTD14307.1"/>
    </source>
</evidence>
<accession>A0A7K1FJJ3</accession>
<feature type="binding site" evidence="7">
    <location>
        <position position="394"/>
    </location>
    <ligand>
        <name>Zn(2+)</name>
        <dbReference type="ChEBI" id="CHEBI:29105"/>
        <label>2</label>
    </ligand>
</feature>
<dbReference type="InterPro" id="IPR011650">
    <property type="entry name" value="Peptidase_M20_dimer"/>
</dbReference>
<feature type="binding site" evidence="8">
    <location>
        <position position="299"/>
    </location>
    <ligand>
        <name>allantoate</name>
        <dbReference type="ChEBI" id="CHEBI:17536"/>
    </ligand>
</feature>
<dbReference type="NCBIfam" id="NF006775">
    <property type="entry name" value="PRK09290.2-5"/>
    <property type="match status" value="1"/>
</dbReference>
<dbReference type="Pfam" id="PF07687">
    <property type="entry name" value="M20_dimer"/>
    <property type="match status" value="1"/>
</dbReference>
<keyword evidence="4 7" id="KW-0479">Metal-binding</keyword>
<dbReference type="RefSeq" id="WP_154768296.1">
    <property type="nucleotide sequence ID" value="NZ_WLYK01000002.1"/>
</dbReference>
<dbReference type="CDD" id="cd03884">
    <property type="entry name" value="M20_bAS"/>
    <property type="match status" value="1"/>
</dbReference>
<dbReference type="NCBIfam" id="TIGR01879">
    <property type="entry name" value="hydantase"/>
    <property type="match status" value="1"/>
</dbReference>
<feature type="binding site" evidence="8">
    <location>
        <position position="286"/>
    </location>
    <ligand>
        <name>allantoate</name>
        <dbReference type="ChEBI" id="CHEBI:17536"/>
    </ligand>
</feature>
<name>A0A7K1FJJ3_9ACTN</name>
<feature type="binding site" evidence="7">
    <location>
        <position position="203"/>
    </location>
    <ligand>
        <name>Zn(2+)</name>
        <dbReference type="ChEBI" id="CHEBI:29105"/>
        <label>1</label>
    </ligand>
</feature>
<keyword evidence="7" id="KW-0862">Zinc</keyword>
<evidence type="ECO:0000256" key="4">
    <source>
        <dbReference type="ARBA" id="ARBA00022723"/>
    </source>
</evidence>
<feature type="binding site" evidence="7">
    <location>
        <position position="93"/>
    </location>
    <ligand>
        <name>Zn(2+)</name>
        <dbReference type="ChEBI" id="CHEBI:29105"/>
        <label>1</label>
    </ligand>
</feature>
<dbReference type="InterPro" id="IPR036264">
    <property type="entry name" value="Bact_exopeptidase_dim_dom"/>
</dbReference>
<dbReference type="Gene3D" id="3.40.630.10">
    <property type="entry name" value="Zn peptidases"/>
    <property type="match status" value="1"/>
</dbReference>
<evidence type="ECO:0000256" key="2">
    <source>
        <dbReference type="ARBA" id="ARBA00006153"/>
    </source>
</evidence>
<reference evidence="10 11" key="1">
    <citation type="submission" date="2019-11" db="EMBL/GenBank/DDBJ databases">
        <authorList>
            <person name="Jiang L.-Q."/>
        </authorList>
    </citation>
    <scope>NUCLEOTIDE SEQUENCE [LARGE SCALE GENOMIC DNA]</scope>
    <source>
        <strain evidence="10 11">YIM 132087</strain>
    </source>
</reference>
<sequence>MSAPLSPVPTATEAGMLDGRLALDRCDELATISALPGRIDRFYLTPEHARGNALVAQWMSAAGMTVWQDEVGNQCGRYEGTEPGLPSLLLGSHLDTVPDAGRYDGPLGVMIAIAVVQRLHDRGVRLPFAVDVLGFSDEEGTRFGTALMGSRGAAGTWDPAWWNLVDDNGTDLATAFREFGLDPAEVARAGRRSEDVIAYLEAHIEQGPYLEDAGQPLGVVSSIAGARRFNLAILGEARHAGGTPYARRRDAAIGASHAVLEIEKLARAAGCIATVGRLQAYPGGVNVIPGRVEFSLDLRAEYDADRDLVWEKIHDAILARCARLGLRFVVEENHSAPAVWCADDLRAAVQHGIKSVGGVEPMQMFSRAGHDAMAIAAITGIGMLFIRCEDGISHHASEAVMLDDVAVAIDAFEATVLEVARRYA</sequence>
<dbReference type="SUPFAM" id="SSF55031">
    <property type="entry name" value="Bacterial exopeptidase dimerisation domain"/>
    <property type="match status" value="1"/>
</dbReference>
<dbReference type="InterPro" id="IPR001261">
    <property type="entry name" value="ArgE/DapE_CS"/>
</dbReference>
<dbReference type="GO" id="GO:0016813">
    <property type="term" value="F:hydrolase activity, acting on carbon-nitrogen (but not peptide) bonds, in linear amidines"/>
    <property type="evidence" value="ECO:0007669"/>
    <property type="project" value="InterPro"/>
</dbReference>
<gene>
    <name evidence="10" type="ORF">GIS00_10140</name>
</gene>
<feature type="binding site" evidence="7">
    <location>
        <position position="104"/>
    </location>
    <ligand>
        <name>Zn(2+)</name>
        <dbReference type="ChEBI" id="CHEBI:29105"/>
        <label>2</label>
    </ligand>
</feature>
<dbReference type="InterPro" id="IPR010158">
    <property type="entry name" value="Amidase_Cbmase"/>
</dbReference>
<evidence type="ECO:0000256" key="8">
    <source>
        <dbReference type="PIRSR" id="PIRSR001235-2"/>
    </source>
</evidence>
<evidence type="ECO:0000256" key="1">
    <source>
        <dbReference type="ARBA" id="ARBA00001936"/>
    </source>
</evidence>
<evidence type="ECO:0000256" key="5">
    <source>
        <dbReference type="ARBA" id="ARBA00022801"/>
    </source>
</evidence>
<feature type="domain" description="Peptidase M20 dimerisation" evidence="9">
    <location>
        <begin position="225"/>
        <end position="319"/>
    </location>
</feature>
<dbReference type="PIRSF" id="PIRSF001235">
    <property type="entry name" value="Amidase_carbamoylase"/>
    <property type="match status" value="1"/>
</dbReference>
<keyword evidence="6" id="KW-0464">Manganese</keyword>
<feature type="binding site" evidence="7">
    <location>
        <position position="104"/>
    </location>
    <ligand>
        <name>Zn(2+)</name>
        <dbReference type="ChEBI" id="CHEBI:29105"/>
        <label>1</label>
    </ligand>
</feature>
<comment type="cofactor">
    <cofactor evidence="1">
        <name>Mn(2+)</name>
        <dbReference type="ChEBI" id="CHEBI:29035"/>
    </cofactor>
</comment>
<evidence type="ECO:0000259" key="9">
    <source>
        <dbReference type="Pfam" id="PF07687"/>
    </source>
</evidence>
<organism evidence="10 11">
    <name type="scientific">Nakamurella alba</name>
    <dbReference type="NCBI Taxonomy" id="2665158"/>
    <lineage>
        <taxon>Bacteria</taxon>
        <taxon>Bacillati</taxon>
        <taxon>Actinomycetota</taxon>
        <taxon>Actinomycetes</taxon>
        <taxon>Nakamurellales</taxon>
        <taxon>Nakamurellaceae</taxon>
        <taxon>Nakamurella</taxon>
    </lineage>
</organism>